<comment type="similarity">
    <text evidence="1 2">Belongs to the glycogen phosphorylase family.</text>
</comment>
<dbReference type="SUPFAM" id="SSF56112">
    <property type="entry name" value="Protein kinase-like (PK-like)"/>
    <property type="match status" value="1"/>
</dbReference>
<organism evidence="3 4">
    <name type="scientific">Capsicum annuum</name>
    <name type="common">Capsicum pepper</name>
    <dbReference type="NCBI Taxonomy" id="4072"/>
    <lineage>
        <taxon>Eukaryota</taxon>
        <taxon>Viridiplantae</taxon>
        <taxon>Streptophyta</taxon>
        <taxon>Embryophyta</taxon>
        <taxon>Tracheophyta</taxon>
        <taxon>Spermatophyta</taxon>
        <taxon>Magnoliopsida</taxon>
        <taxon>eudicotyledons</taxon>
        <taxon>Gunneridae</taxon>
        <taxon>Pentapetalae</taxon>
        <taxon>asterids</taxon>
        <taxon>lamiids</taxon>
        <taxon>Solanales</taxon>
        <taxon>Solanaceae</taxon>
        <taxon>Solanoideae</taxon>
        <taxon>Capsiceae</taxon>
        <taxon>Capsicum</taxon>
    </lineage>
</organism>
<accession>A0A2G3AGK1</accession>
<dbReference type="InterPro" id="IPR000811">
    <property type="entry name" value="Glyco_trans_35"/>
</dbReference>
<sequence length="181" mass="20375">MRQGGVTYDSGVDRMGKQFETVQTCEEEGQGCASAKEPDDALGNGGLGRLASRFLNSMATLNYPAWGYGFRYRYGLFKQLISKDGQEEVAKNWLEFVISLRYYSYQDIFNYVTGKITTKADVFSFGVVLMELLIGWMALDEDRPNESQYLDAWNIKSSKEKLIAAIDPVLDVKQESTLDGI</sequence>
<dbReference type="Pfam" id="PF00343">
    <property type="entry name" value="Phosphorylase"/>
    <property type="match status" value="1"/>
</dbReference>
<dbReference type="GO" id="GO:0005975">
    <property type="term" value="P:carbohydrate metabolic process"/>
    <property type="evidence" value="ECO:0007669"/>
    <property type="project" value="InterPro"/>
</dbReference>
<dbReference type="Gene3D" id="3.40.50.2000">
    <property type="entry name" value="Glycogen Phosphorylase B"/>
    <property type="match status" value="1"/>
</dbReference>
<dbReference type="SUPFAM" id="SSF53756">
    <property type="entry name" value="UDP-Glycosyltransferase/glycogen phosphorylase"/>
    <property type="match status" value="1"/>
</dbReference>
<evidence type="ECO:0000313" key="4">
    <source>
        <dbReference type="Proteomes" id="UP000222542"/>
    </source>
</evidence>
<reference evidence="3 4" key="2">
    <citation type="journal article" date="2017" name="Genome Biol.">
        <title>New reference genome sequences of hot pepper reveal the massive evolution of plant disease-resistance genes by retroduplication.</title>
        <authorList>
            <person name="Kim S."/>
            <person name="Park J."/>
            <person name="Yeom S.I."/>
            <person name="Kim Y.M."/>
            <person name="Seo E."/>
            <person name="Kim K.T."/>
            <person name="Kim M.S."/>
            <person name="Lee J.M."/>
            <person name="Cheong K."/>
            <person name="Shin H.S."/>
            <person name="Kim S.B."/>
            <person name="Han K."/>
            <person name="Lee J."/>
            <person name="Park M."/>
            <person name="Lee H.A."/>
            <person name="Lee H.Y."/>
            <person name="Lee Y."/>
            <person name="Oh S."/>
            <person name="Lee J.H."/>
            <person name="Choi E."/>
            <person name="Choi E."/>
            <person name="Lee S.E."/>
            <person name="Jeon J."/>
            <person name="Kim H."/>
            <person name="Choi G."/>
            <person name="Song H."/>
            <person name="Lee J."/>
            <person name="Lee S.C."/>
            <person name="Kwon J.K."/>
            <person name="Lee H.Y."/>
            <person name="Koo N."/>
            <person name="Hong Y."/>
            <person name="Kim R.W."/>
            <person name="Kang W.H."/>
            <person name="Huh J.H."/>
            <person name="Kang B.C."/>
            <person name="Yang T.J."/>
            <person name="Lee Y.H."/>
            <person name="Bennetzen J.L."/>
            <person name="Choi D."/>
        </authorList>
    </citation>
    <scope>NUCLEOTIDE SEQUENCE [LARGE SCALE GENOMIC DNA]</scope>
    <source>
        <strain evidence="4">cv. CM334</strain>
    </source>
</reference>
<dbReference type="EMBL" id="AYRZ02000001">
    <property type="protein sequence ID" value="PHT93364.1"/>
    <property type="molecule type" value="Genomic_DNA"/>
</dbReference>
<dbReference type="AlphaFoldDB" id="A0A2G3AGK1"/>
<keyword evidence="2" id="KW-0119">Carbohydrate metabolism</keyword>
<keyword evidence="2" id="KW-0328">Glycosyltransferase</keyword>
<dbReference type="EC" id="2.4.1.1" evidence="2"/>
<name>A0A2G3AGK1_CAPAN</name>
<comment type="cofactor">
    <cofactor evidence="2">
        <name>pyridoxal 5'-phosphate</name>
        <dbReference type="ChEBI" id="CHEBI:597326"/>
    </cofactor>
</comment>
<keyword evidence="2" id="KW-0808">Transferase</keyword>
<dbReference type="Proteomes" id="UP000222542">
    <property type="component" value="Unassembled WGS sequence"/>
</dbReference>
<dbReference type="GO" id="GO:0008184">
    <property type="term" value="F:glycogen phosphorylase activity"/>
    <property type="evidence" value="ECO:0007669"/>
    <property type="project" value="InterPro"/>
</dbReference>
<dbReference type="PANTHER" id="PTHR11468:SF27">
    <property type="entry name" value="ALPHA-1,4 GLUCAN PHOSPHORYLASE L-2 ISOZYME, CHLOROPLASTIC_AMYLOPLASTIC"/>
    <property type="match status" value="1"/>
</dbReference>
<gene>
    <name evidence="3" type="ORF">T459_01246</name>
</gene>
<evidence type="ECO:0000256" key="2">
    <source>
        <dbReference type="RuleBase" id="RU000587"/>
    </source>
</evidence>
<dbReference type="InterPro" id="IPR011009">
    <property type="entry name" value="Kinase-like_dom_sf"/>
</dbReference>
<dbReference type="PANTHER" id="PTHR11468">
    <property type="entry name" value="GLYCOGEN PHOSPHORYLASE"/>
    <property type="match status" value="1"/>
</dbReference>
<keyword evidence="4" id="KW-1185">Reference proteome</keyword>
<dbReference type="Gramene" id="PHT93364">
    <property type="protein sequence ID" value="PHT93364"/>
    <property type="gene ID" value="T459_01246"/>
</dbReference>
<dbReference type="STRING" id="4072.A0A2G3AGK1"/>
<evidence type="ECO:0000313" key="3">
    <source>
        <dbReference type="EMBL" id="PHT93364.1"/>
    </source>
</evidence>
<comment type="function">
    <text evidence="2">Allosteric enzyme that catalyzes the rate-limiting step in glycogen catabolism, the phosphorolytic cleavage of glycogen to produce glucose-1-phosphate, and plays a central role in maintaining cellular and organismal glucose homeostasis.</text>
</comment>
<comment type="catalytic activity">
    <reaction evidence="2">
        <text>[(1-&gt;4)-alpha-D-glucosyl](n) + phosphate = [(1-&gt;4)-alpha-D-glucosyl](n-1) + alpha-D-glucose 1-phosphate</text>
        <dbReference type="Rhea" id="RHEA:41732"/>
        <dbReference type="Rhea" id="RHEA-COMP:9584"/>
        <dbReference type="Rhea" id="RHEA-COMP:9586"/>
        <dbReference type="ChEBI" id="CHEBI:15444"/>
        <dbReference type="ChEBI" id="CHEBI:43474"/>
        <dbReference type="ChEBI" id="CHEBI:58601"/>
        <dbReference type="EC" id="2.4.1.1"/>
    </reaction>
</comment>
<reference evidence="3 4" key="1">
    <citation type="journal article" date="2014" name="Nat. Genet.">
        <title>Genome sequence of the hot pepper provides insights into the evolution of pungency in Capsicum species.</title>
        <authorList>
            <person name="Kim S."/>
            <person name="Park M."/>
            <person name="Yeom S.I."/>
            <person name="Kim Y.M."/>
            <person name="Lee J.M."/>
            <person name="Lee H.A."/>
            <person name="Seo E."/>
            <person name="Choi J."/>
            <person name="Cheong K."/>
            <person name="Kim K.T."/>
            <person name="Jung K."/>
            <person name="Lee G.W."/>
            <person name="Oh S.K."/>
            <person name="Bae C."/>
            <person name="Kim S.B."/>
            <person name="Lee H.Y."/>
            <person name="Kim S.Y."/>
            <person name="Kim M.S."/>
            <person name="Kang B.C."/>
            <person name="Jo Y.D."/>
            <person name="Yang H.B."/>
            <person name="Jeong H.J."/>
            <person name="Kang W.H."/>
            <person name="Kwon J.K."/>
            <person name="Shin C."/>
            <person name="Lim J.Y."/>
            <person name="Park J.H."/>
            <person name="Huh J.H."/>
            <person name="Kim J.S."/>
            <person name="Kim B.D."/>
            <person name="Cohen O."/>
            <person name="Paran I."/>
            <person name="Suh M.C."/>
            <person name="Lee S.B."/>
            <person name="Kim Y.K."/>
            <person name="Shin Y."/>
            <person name="Noh S.J."/>
            <person name="Park J."/>
            <person name="Seo Y.S."/>
            <person name="Kwon S.Y."/>
            <person name="Kim H.A."/>
            <person name="Park J.M."/>
            <person name="Kim H.J."/>
            <person name="Choi S.B."/>
            <person name="Bosland P.W."/>
            <person name="Reeves G."/>
            <person name="Jo S.H."/>
            <person name="Lee B.W."/>
            <person name="Cho H.T."/>
            <person name="Choi H.S."/>
            <person name="Lee M.S."/>
            <person name="Yu Y."/>
            <person name="Do Choi Y."/>
            <person name="Park B.S."/>
            <person name="van Deynze A."/>
            <person name="Ashrafi H."/>
            <person name="Hill T."/>
            <person name="Kim W.T."/>
            <person name="Pai H.S."/>
            <person name="Ahn H.K."/>
            <person name="Yeam I."/>
            <person name="Giovannoni J.J."/>
            <person name="Rose J.K."/>
            <person name="Sorensen I."/>
            <person name="Lee S.J."/>
            <person name="Kim R.W."/>
            <person name="Choi I.Y."/>
            <person name="Choi B.S."/>
            <person name="Lim J.S."/>
            <person name="Lee Y.H."/>
            <person name="Choi D."/>
        </authorList>
    </citation>
    <scope>NUCLEOTIDE SEQUENCE [LARGE SCALE GENOMIC DNA]</scope>
    <source>
        <strain evidence="4">cv. CM334</strain>
    </source>
</reference>
<protein>
    <recommendedName>
        <fullName evidence="2">Alpha-1,4 glucan phosphorylase</fullName>
        <ecNumber evidence="2">2.4.1.1</ecNumber>
    </recommendedName>
</protein>
<proteinExistence type="inferred from homology"/>
<keyword evidence="2" id="KW-0663">Pyridoxal phosphate</keyword>
<evidence type="ECO:0000256" key="1">
    <source>
        <dbReference type="ARBA" id="ARBA00006047"/>
    </source>
</evidence>
<comment type="caution">
    <text evidence="3">The sequence shown here is derived from an EMBL/GenBank/DDBJ whole genome shotgun (WGS) entry which is preliminary data.</text>
</comment>